<comment type="caution">
    <text evidence="1">The sequence shown here is derived from an EMBL/GenBank/DDBJ whole genome shotgun (WGS) entry which is preliminary data.</text>
</comment>
<reference evidence="1" key="1">
    <citation type="submission" date="2022-04" db="EMBL/GenBank/DDBJ databases">
        <title>Genome of the entomopathogenic fungus Entomophthora muscae.</title>
        <authorList>
            <person name="Elya C."/>
            <person name="Lovett B.R."/>
            <person name="Lee E."/>
            <person name="Macias A.M."/>
            <person name="Hajek A.E."/>
            <person name="De Bivort B.L."/>
            <person name="Kasson M.T."/>
            <person name="De Fine Licht H.H."/>
            <person name="Stajich J.E."/>
        </authorList>
    </citation>
    <scope>NUCLEOTIDE SEQUENCE</scope>
    <source>
        <strain evidence="1">Berkeley</strain>
    </source>
</reference>
<dbReference type="EMBL" id="QTSX02000036">
    <property type="protein sequence ID" value="KAJ9089628.1"/>
    <property type="molecule type" value="Genomic_DNA"/>
</dbReference>
<evidence type="ECO:0000313" key="1">
    <source>
        <dbReference type="EMBL" id="KAJ9089628.1"/>
    </source>
</evidence>
<sequence>MVMEANYIGMLDQGASGDTLTLHLESISYKVNALNFKEPTNRIKHVYQIEGAYGYSGQFEPRLVEQIRKDPGVAFVEVDTVMYAQNVERGAPWGLARVSRRNALEYSGTNRYFYDARGGENVTAYIIDTGINWKHEDFQGRASWGKTIPPTTRTKTILAMVLTALVLLLVSSMGLPKRQRLSVSRSLVLTALVLPPMLLKGLNGLSRRQRRKLKKLNALDASTRGVSPTCLLVEDIAEHSTEY</sequence>
<dbReference type="EC" id="3.4.21.48" evidence="1"/>
<protein>
    <submittedName>
        <fullName evidence="1">Proteinase B</fullName>
        <ecNumber evidence="1">3.4.21.48</ecNumber>
    </submittedName>
</protein>
<accession>A0ACC2US24</accession>
<keyword evidence="1" id="KW-0378">Hydrolase</keyword>
<keyword evidence="2" id="KW-1185">Reference proteome</keyword>
<dbReference type="Proteomes" id="UP001165960">
    <property type="component" value="Unassembled WGS sequence"/>
</dbReference>
<name>A0ACC2US24_9FUNG</name>
<evidence type="ECO:0000313" key="2">
    <source>
        <dbReference type="Proteomes" id="UP001165960"/>
    </source>
</evidence>
<organism evidence="1 2">
    <name type="scientific">Entomophthora muscae</name>
    <dbReference type="NCBI Taxonomy" id="34485"/>
    <lineage>
        <taxon>Eukaryota</taxon>
        <taxon>Fungi</taxon>
        <taxon>Fungi incertae sedis</taxon>
        <taxon>Zoopagomycota</taxon>
        <taxon>Entomophthoromycotina</taxon>
        <taxon>Entomophthoromycetes</taxon>
        <taxon>Entomophthorales</taxon>
        <taxon>Entomophthoraceae</taxon>
        <taxon>Entomophthora</taxon>
    </lineage>
</organism>
<proteinExistence type="predicted"/>
<gene>
    <name evidence="1" type="primary">PRB1_13</name>
    <name evidence="1" type="ORF">DSO57_1010787</name>
</gene>